<sequence length="1050" mass="118372">MENVFDKICTNETLDNSLTIPKSLDDCSSESQNIRLSHIPSPDIHPSDNVEKRLEDAQSLIQRHTQIVQHLKQLNKELLLLLHEEWSITGKVPPDYESLCQKLGICNKPVKNTSYPISHLLVHKASTVSMKQEYYEFLKNKKKYSTLSTNLPTENASVQSELTKVISESDNFSLPDNTIDKRRRDTARRLVEVFGRSVSTELLLPNRTLHNAADLADDCSHSNSFSVHDYSTWNSTSDKNQYWKLVKADSHLISDYYRLNHMTSISDYSSFLSGDYSPTTSLRSDFKSTKDVNLSPPIACHNPSNLNIRPKNPGNDLVMKSCINEVISKNNEVNPVQLKLQQDNDDSIYDLEEEDISRAAYEIELRRLEVDFAVISQLYAVHKQRAKETKFESYKIAYKSNSKKLKDITRQMNNIKTMLLSSQQVSNEQLTVLMNRRTAQKQLFKRRKTWNPLKFGTSNWTIGSGTSPRRAKVDRIKFQGLSSPVTLNTARNMVNICHESDQDSLTELPVSRFAGRRMQNTLPRHSKLCEEAFKCETVAERCPVKQNVNEYFPVDPLCTMNPTPIKKDVIIEHKPTLSNDVLQPEGLIDINTLSKKCHHLLDSSTDDKLLLFVIDDENISKLQNDLTSLSSELFIVSVDDTCGLPHSLVNKIARVRSLPQFYNSRNCSSENTDNTKNNRVHESFTTQSSGIGLNNSSASVEYTDTLGASNPNCIKCIPKKTTSSNTSSSSWSTSGCSCLSSQTNHSFPYEDGVSKVNTDCIVEKIHGNKTNLTFADEYQQNSAVRYLEETTENKVILRHLDKRGRKVHSTVTENADSQPFGISVSARCMCSCISEHGHTLTTADSHICQRSHSVKLTKTNESINKSDSATAHTENNLMPSPFFCHIEETQSVNTFEDNRLHSMSPLNCQSSQTPKDYDRNQDEENISLQTPNSTSTSHRNSKSGLKGRLSLKPFSLIRRAVSKVTTNSGRRSLNVNSPFTVHQKKRITSPTILPSLTTERLKEINSGSMTNRNNDTLKTNKCSILASLSILMQNAIEFSVISAKDQTCMM</sequence>
<dbReference type="EMBL" id="SKCS01000430">
    <property type="protein sequence ID" value="TNN07460.1"/>
    <property type="molecule type" value="Genomic_DNA"/>
</dbReference>
<name>A0A4Z2CU03_SCHJA</name>
<feature type="region of interest" description="Disordered" evidence="2">
    <location>
        <begin position="926"/>
        <end position="946"/>
    </location>
</feature>
<organism evidence="3 4">
    <name type="scientific">Schistosoma japonicum</name>
    <name type="common">Blood fluke</name>
    <dbReference type="NCBI Taxonomy" id="6182"/>
    <lineage>
        <taxon>Eukaryota</taxon>
        <taxon>Metazoa</taxon>
        <taxon>Spiralia</taxon>
        <taxon>Lophotrochozoa</taxon>
        <taxon>Platyhelminthes</taxon>
        <taxon>Trematoda</taxon>
        <taxon>Digenea</taxon>
        <taxon>Strigeidida</taxon>
        <taxon>Schistosomatoidea</taxon>
        <taxon>Schistosomatidae</taxon>
        <taxon>Schistosoma</taxon>
    </lineage>
</organism>
<protein>
    <submittedName>
        <fullName evidence="3">Uncharacterized protein</fullName>
    </submittedName>
</protein>
<proteinExistence type="predicted"/>
<evidence type="ECO:0000256" key="2">
    <source>
        <dbReference type="SAM" id="MobiDB-lite"/>
    </source>
</evidence>
<comment type="caution">
    <text evidence="3">The sequence shown here is derived from an EMBL/GenBank/DDBJ whole genome shotgun (WGS) entry which is preliminary data.</text>
</comment>
<reference evidence="3 4" key="1">
    <citation type="submission" date="2019-03" db="EMBL/GenBank/DDBJ databases">
        <title>An improved genome assembly of the fluke Schistosoma japonicum.</title>
        <authorList>
            <person name="Hu W."/>
            <person name="Luo F."/>
            <person name="Yin M."/>
            <person name="Mo X."/>
            <person name="Sun C."/>
            <person name="Wu Q."/>
            <person name="Zhu B."/>
            <person name="Xiang M."/>
            <person name="Wang J."/>
            <person name="Wang Y."/>
            <person name="Zhang T."/>
            <person name="Xu B."/>
            <person name="Zheng H."/>
            <person name="Feng Z."/>
        </authorList>
    </citation>
    <scope>NUCLEOTIDE SEQUENCE [LARGE SCALE GENOMIC DNA]</scope>
    <source>
        <strain evidence="3">HuSjv2</strain>
        <tissue evidence="3">Worms</tissue>
    </source>
</reference>
<dbReference type="AlphaFoldDB" id="A0A4Z2CU03"/>
<keyword evidence="1" id="KW-0175">Coiled coil</keyword>
<dbReference type="Proteomes" id="UP000311919">
    <property type="component" value="Unassembled WGS sequence"/>
</dbReference>
<keyword evidence="4" id="KW-1185">Reference proteome</keyword>
<evidence type="ECO:0000256" key="1">
    <source>
        <dbReference type="SAM" id="Coils"/>
    </source>
</evidence>
<evidence type="ECO:0000313" key="3">
    <source>
        <dbReference type="EMBL" id="TNN07460.1"/>
    </source>
</evidence>
<feature type="coiled-coil region" evidence="1">
    <location>
        <begin position="47"/>
        <end position="74"/>
    </location>
</feature>
<evidence type="ECO:0000313" key="4">
    <source>
        <dbReference type="Proteomes" id="UP000311919"/>
    </source>
</evidence>
<gene>
    <name evidence="3" type="ORF">EWB00_007738</name>
</gene>
<feature type="compositionally biased region" description="Polar residues" evidence="2">
    <location>
        <begin position="926"/>
        <end position="938"/>
    </location>
</feature>
<accession>A0A4Z2CU03</accession>
<dbReference type="STRING" id="6182.A0A4Z2CU03"/>
<dbReference type="OrthoDB" id="6255491at2759"/>